<dbReference type="RefSeq" id="WP_013969939.1">
    <property type="nucleotide sequence ID" value="NC_015732.1"/>
</dbReference>
<keyword evidence="6 8" id="KW-0342">GTP-binding</keyword>
<evidence type="ECO:0000256" key="1">
    <source>
        <dbReference type="ARBA" id="ARBA00008279"/>
    </source>
</evidence>
<keyword evidence="3 8" id="KW-0690">Ribosome biogenesis</keyword>
<dbReference type="InterPro" id="IPR016484">
    <property type="entry name" value="GTPase_Der"/>
</dbReference>
<evidence type="ECO:0000256" key="8">
    <source>
        <dbReference type="HAMAP-Rule" id="MF_00195"/>
    </source>
</evidence>
<feature type="binding site" evidence="8">
    <location>
        <begin position="305"/>
        <end position="308"/>
    </location>
    <ligand>
        <name>GTP</name>
        <dbReference type="ChEBI" id="CHEBI:37565"/>
        <label>2</label>
    </ligand>
</feature>
<dbReference type="PROSITE" id="PS51712">
    <property type="entry name" value="G_ENGA"/>
    <property type="match status" value="1"/>
</dbReference>
<dbReference type="NCBIfam" id="TIGR00231">
    <property type="entry name" value="small_GTP"/>
    <property type="match status" value="2"/>
</dbReference>
<dbReference type="EMBL" id="CP002868">
    <property type="protein sequence ID" value="AEJ20661.1"/>
    <property type="molecule type" value="Genomic_DNA"/>
</dbReference>
<dbReference type="Proteomes" id="UP000000503">
    <property type="component" value="Chromosome"/>
</dbReference>
<feature type="region of interest" description="Disordered" evidence="11">
    <location>
        <begin position="448"/>
        <end position="475"/>
    </location>
</feature>
<proteinExistence type="inferred from homology"/>
<dbReference type="Pfam" id="PF01926">
    <property type="entry name" value="MMR_HSR1"/>
    <property type="match status" value="2"/>
</dbReference>
<evidence type="ECO:0000256" key="5">
    <source>
        <dbReference type="ARBA" id="ARBA00022741"/>
    </source>
</evidence>
<evidence type="ECO:0000259" key="12">
    <source>
        <dbReference type="PROSITE" id="PS51712"/>
    </source>
</evidence>
<feature type="binding site" evidence="8">
    <location>
        <begin position="127"/>
        <end position="130"/>
    </location>
    <ligand>
        <name>GTP</name>
        <dbReference type="ChEBI" id="CHEBI:37565"/>
        <label>1</label>
    </ligand>
</feature>
<dbReference type="InterPro" id="IPR005225">
    <property type="entry name" value="Small_GTP-bd"/>
</dbReference>
<dbReference type="NCBIfam" id="TIGR03594">
    <property type="entry name" value="GTPase_EngA"/>
    <property type="match status" value="1"/>
</dbReference>
<reference evidence="14" key="1">
    <citation type="journal article" date="2013" name="Stand. Genomic Sci.">
        <title>Genome sequence of the thermophilic fresh-water bacterium Spirochaeta caldaria type strain (H1(T)), reclassification of Spirochaeta caldaria, Spirochaeta stenostrepta, and Spirochaeta zuelzerae in the genus Treponema as Treponema caldaria comb. nov., Treponema stenostrepta comb. nov., and Treponema zuelzerae comb. nov., and emendation of the genus Treponema.</title>
        <authorList>
            <person name="Abt B."/>
            <person name="Goker M."/>
            <person name="Scheuner C."/>
            <person name="Han C."/>
            <person name="Lu M."/>
            <person name="Misra M."/>
            <person name="Lapidus A."/>
            <person name="Nolan M."/>
            <person name="Lucas S."/>
            <person name="Hammon N."/>
            <person name="Deshpande S."/>
            <person name="Cheng J.F."/>
            <person name="Tapia R."/>
            <person name="Goodwin L.A."/>
            <person name="Pitluck S."/>
            <person name="Liolios K."/>
            <person name="Pagani I."/>
            <person name="Ivanova N."/>
            <person name="Mavromatis K."/>
            <person name="Mikhailova N."/>
            <person name="Huntemann M."/>
            <person name="Pati A."/>
            <person name="Chen A."/>
            <person name="Palaniappan K."/>
            <person name="Land M."/>
            <person name="Hauser L."/>
            <person name="Jeffries C.D."/>
            <person name="Rohde M."/>
            <person name="Spring S."/>
            <person name="Gronow S."/>
            <person name="Detter J.C."/>
            <person name="Bristow J."/>
            <person name="Eisen J.A."/>
            <person name="Markowitz V."/>
            <person name="Hugenholtz P."/>
            <person name="Kyrpides N.C."/>
            <person name="Woyke T."/>
            <person name="Klenk H.P."/>
        </authorList>
    </citation>
    <scope>NUCLEOTIDE SEQUENCE</scope>
    <source>
        <strain evidence="14">ATCC 51460 / DSM 7334 / H1</strain>
    </source>
</reference>
<dbReference type="Gene3D" id="3.30.300.20">
    <property type="match status" value="1"/>
</dbReference>
<dbReference type="InterPro" id="IPR027417">
    <property type="entry name" value="P-loop_NTPase"/>
</dbReference>
<evidence type="ECO:0000256" key="6">
    <source>
        <dbReference type="ARBA" id="ARBA00023134"/>
    </source>
</evidence>
<evidence type="ECO:0000313" key="13">
    <source>
        <dbReference type="EMBL" id="AEJ20661.1"/>
    </source>
</evidence>
<evidence type="ECO:0000256" key="4">
    <source>
        <dbReference type="ARBA" id="ARBA00022737"/>
    </source>
</evidence>
<evidence type="ECO:0000256" key="11">
    <source>
        <dbReference type="SAM" id="MobiDB-lite"/>
    </source>
</evidence>
<feature type="binding site" evidence="8">
    <location>
        <begin position="66"/>
        <end position="70"/>
    </location>
    <ligand>
        <name>GTP</name>
        <dbReference type="ChEBI" id="CHEBI:37565"/>
        <label>1</label>
    </ligand>
</feature>
<dbReference type="CDD" id="cd01895">
    <property type="entry name" value="EngA2"/>
    <property type="match status" value="1"/>
</dbReference>
<dbReference type="KEGG" id="scd:Spica_2560"/>
<dbReference type="AlphaFoldDB" id="F8EY00"/>
<dbReference type="InterPro" id="IPR032859">
    <property type="entry name" value="KH_dom-like"/>
</dbReference>
<dbReference type="Pfam" id="PF14714">
    <property type="entry name" value="KH_dom-like"/>
    <property type="match status" value="1"/>
</dbReference>
<evidence type="ECO:0000256" key="3">
    <source>
        <dbReference type="ARBA" id="ARBA00022517"/>
    </source>
</evidence>
<dbReference type="GO" id="GO:0042254">
    <property type="term" value="P:ribosome biogenesis"/>
    <property type="evidence" value="ECO:0007669"/>
    <property type="project" value="UniProtKB-KW"/>
</dbReference>
<sequence>MEFSPDLRYRNLPVVVLVGRPNVGKSTLFNRLLRQRRAITDPTPGVTRDPIEATAFIDNHPITLIDTGGFKLEREVLEDLVVEKTLDTLNRADLIVLVMEAGDPTSEDEEFIERLRPYWNKVIVAVNKTEGGRRESYAWNLLSYGFEDIHMISAEHGDHILEFEEAIVKRLDFSRVELDEAGPERLIRLALIGKPNTGKSTLSNRLTASDASIVSDIPGTTRDVVTGQFEYNNHHFVVLDTAGIRRKNRVTENIEYYSVNRAIKSLDEADIVFLMIDAQEGLTEQDKKIAALAHERGRGIIFVLNKWDTMPQIKNAFEATVDRIHFLFGQMEYAPIIPISAKDGTGVDKLLETALRMYGQLNKQMETGPLNQALERWLEEYPPPIGPRTRFKVKYAVQASVNPVKFIFFVSRLQAVSEAYVAYLRNKIRKDLGFSMIPLQIELRASRKDPVTARKEREAKRTEQNKVQNKDQRKS</sequence>
<dbReference type="CDD" id="cd01894">
    <property type="entry name" value="EngA1"/>
    <property type="match status" value="1"/>
</dbReference>
<dbReference type="InterPro" id="IPR006073">
    <property type="entry name" value="GTP-bd"/>
</dbReference>
<protein>
    <recommendedName>
        <fullName evidence="2 8">GTPase Der</fullName>
    </recommendedName>
    <alternativeName>
        <fullName evidence="7 8">GTP-binding protein EngA</fullName>
    </alternativeName>
</protein>
<feature type="binding site" evidence="8">
    <location>
        <begin position="193"/>
        <end position="200"/>
    </location>
    <ligand>
        <name>GTP</name>
        <dbReference type="ChEBI" id="CHEBI:37565"/>
        <label>2</label>
    </ligand>
</feature>
<dbReference type="PRINTS" id="PR00326">
    <property type="entry name" value="GTP1OBG"/>
</dbReference>
<accession>F8EY00</accession>
<keyword evidence="5 8" id="KW-0547">Nucleotide-binding</keyword>
<dbReference type="HOGENOM" id="CLU_016077_6_1_12"/>
<gene>
    <name evidence="8" type="primary">der</name>
    <name evidence="13" type="ordered locus">Spica_2560</name>
</gene>
<dbReference type="Gene3D" id="3.40.50.300">
    <property type="entry name" value="P-loop containing nucleotide triphosphate hydrolases"/>
    <property type="match status" value="2"/>
</dbReference>
<dbReference type="SUPFAM" id="SSF52540">
    <property type="entry name" value="P-loop containing nucleoside triphosphate hydrolases"/>
    <property type="match status" value="2"/>
</dbReference>
<dbReference type="GO" id="GO:0005525">
    <property type="term" value="F:GTP binding"/>
    <property type="evidence" value="ECO:0007669"/>
    <property type="project" value="UniProtKB-UniRule"/>
</dbReference>
<comment type="function">
    <text evidence="8 10">GTPase that plays an essential role in the late steps of ribosome biogenesis.</text>
</comment>
<comment type="similarity">
    <text evidence="1 8 9 10">Belongs to the TRAFAC class TrmE-Era-EngA-EngB-Septin-like GTPase superfamily. EngA (Der) GTPase family.</text>
</comment>
<evidence type="ECO:0000256" key="2">
    <source>
        <dbReference type="ARBA" id="ARBA00020953"/>
    </source>
</evidence>
<dbReference type="STRING" id="744872.Spica_2560"/>
<dbReference type="eggNOG" id="COG1160">
    <property type="taxonomic scope" value="Bacteria"/>
</dbReference>
<feature type="binding site" evidence="8">
    <location>
        <begin position="240"/>
        <end position="244"/>
    </location>
    <ligand>
        <name>GTP</name>
        <dbReference type="ChEBI" id="CHEBI:37565"/>
        <label>2</label>
    </ligand>
</feature>
<dbReference type="FunFam" id="3.40.50.300:FF:000040">
    <property type="entry name" value="GTPase Der"/>
    <property type="match status" value="1"/>
</dbReference>
<dbReference type="PANTHER" id="PTHR43834:SF6">
    <property type="entry name" value="GTPASE DER"/>
    <property type="match status" value="1"/>
</dbReference>
<dbReference type="InterPro" id="IPR015946">
    <property type="entry name" value="KH_dom-like_a/b"/>
</dbReference>
<dbReference type="PANTHER" id="PTHR43834">
    <property type="entry name" value="GTPASE DER"/>
    <property type="match status" value="1"/>
</dbReference>
<dbReference type="HAMAP" id="MF_00195">
    <property type="entry name" value="GTPase_Der"/>
    <property type="match status" value="1"/>
</dbReference>
<dbReference type="GO" id="GO:0043022">
    <property type="term" value="F:ribosome binding"/>
    <property type="evidence" value="ECO:0007669"/>
    <property type="project" value="TreeGrafter"/>
</dbReference>
<evidence type="ECO:0000313" key="14">
    <source>
        <dbReference type="Proteomes" id="UP000000503"/>
    </source>
</evidence>
<comment type="subunit">
    <text evidence="8">Associates with the 50S ribosomal subunit.</text>
</comment>
<feature type="domain" description="EngA-type G" evidence="12">
    <location>
        <begin position="187"/>
        <end position="362"/>
    </location>
</feature>
<feature type="binding site" evidence="8">
    <location>
        <begin position="19"/>
        <end position="26"/>
    </location>
    <ligand>
        <name>GTP</name>
        <dbReference type="ChEBI" id="CHEBI:37565"/>
        <label>1</label>
    </ligand>
</feature>
<keyword evidence="4 10" id="KW-0677">Repeat</keyword>
<dbReference type="OrthoDB" id="9805918at2"/>
<organism evidence="13 14">
    <name type="scientific">Gracilinema caldarium (strain ATCC 51460 / DSM 7334 / H1)</name>
    <name type="common">Treponema caldarium</name>
    <dbReference type="NCBI Taxonomy" id="744872"/>
    <lineage>
        <taxon>Bacteria</taxon>
        <taxon>Pseudomonadati</taxon>
        <taxon>Spirochaetota</taxon>
        <taxon>Spirochaetia</taxon>
        <taxon>Spirochaetales</taxon>
        <taxon>Breznakiellaceae</taxon>
        <taxon>Gracilinema</taxon>
    </lineage>
</organism>
<dbReference type="InterPro" id="IPR031166">
    <property type="entry name" value="G_ENGA"/>
</dbReference>
<keyword evidence="14" id="KW-1185">Reference proteome</keyword>
<evidence type="ECO:0000256" key="10">
    <source>
        <dbReference type="RuleBase" id="RU004481"/>
    </source>
</evidence>
<dbReference type="PIRSF" id="PIRSF006485">
    <property type="entry name" value="GTP-binding_EngA"/>
    <property type="match status" value="1"/>
</dbReference>
<name>F8EY00_GRAC1</name>
<evidence type="ECO:0000256" key="7">
    <source>
        <dbReference type="ARBA" id="ARBA00032345"/>
    </source>
</evidence>
<evidence type="ECO:0000256" key="9">
    <source>
        <dbReference type="PROSITE-ProRule" id="PRU01049"/>
    </source>
</evidence>